<organism evidence="3 4">
    <name type="scientific">Elioraea tepida</name>
    <dbReference type="NCBI Taxonomy" id="2843330"/>
    <lineage>
        <taxon>Bacteria</taxon>
        <taxon>Pseudomonadati</taxon>
        <taxon>Pseudomonadota</taxon>
        <taxon>Alphaproteobacteria</taxon>
        <taxon>Acetobacterales</taxon>
        <taxon>Elioraeaceae</taxon>
        <taxon>Elioraea</taxon>
    </lineage>
</organism>
<sequence>MSAGGGERRGVSWVALGNAQGRQNWVDPISAQGGDQGGGPGGGQGGNPVVSVPEPGTGALMLAGLGLLGLARRRSEGDR</sequence>
<evidence type="ECO:0000256" key="1">
    <source>
        <dbReference type="SAM" id="MobiDB-lite"/>
    </source>
</evidence>
<accession>A0A975YJ84</accession>
<feature type="region of interest" description="Disordered" evidence="1">
    <location>
        <begin position="23"/>
        <end position="55"/>
    </location>
</feature>
<dbReference type="Pfam" id="PF07589">
    <property type="entry name" value="PEP-CTERM"/>
    <property type="match status" value="1"/>
</dbReference>
<dbReference type="InterPro" id="IPR017756">
    <property type="entry name" value="TM_Gly-Cys-Arg_CS"/>
</dbReference>
<feature type="domain" description="Ice-binding protein C-terminal" evidence="2">
    <location>
        <begin position="51"/>
        <end position="74"/>
    </location>
</feature>
<dbReference type="NCBIfam" id="TIGR02595">
    <property type="entry name" value="PEP_CTERM"/>
    <property type="match status" value="1"/>
</dbReference>
<dbReference type="Proteomes" id="UP000694001">
    <property type="component" value="Chromosome"/>
</dbReference>
<dbReference type="InterPro" id="IPR013424">
    <property type="entry name" value="Ice-binding_C"/>
</dbReference>
<dbReference type="KEGG" id="elio:KO353_14225"/>
<dbReference type="NCBIfam" id="TIGR03382">
    <property type="entry name" value="GC_trans_RRR"/>
    <property type="match status" value="1"/>
</dbReference>
<reference evidence="3" key="1">
    <citation type="submission" date="2021-06" db="EMBL/GenBank/DDBJ databases">
        <title>Elioraea tepida, sp. nov., a moderately thermophilic aerobic anoxygenic phototrophic bacterium isolated from an alkaline siliceous hot spring mat community in Yellowstone National Park, WY, USA.</title>
        <authorList>
            <person name="Saini M.K."/>
            <person name="Yoshida S."/>
            <person name="Sebastian A."/>
            <person name="Hirose S."/>
            <person name="Hara E."/>
            <person name="Tamaki H."/>
            <person name="Soulier N.T."/>
            <person name="Albert I."/>
            <person name="Hanada S."/>
            <person name="Bryant D.A."/>
            <person name="Tank M."/>
        </authorList>
    </citation>
    <scope>NUCLEOTIDE SEQUENCE</scope>
    <source>
        <strain evidence="3">MS-P2</strain>
    </source>
</reference>
<dbReference type="InterPro" id="IPR024038">
    <property type="entry name" value="MYXO-CTERM"/>
</dbReference>
<feature type="compositionally biased region" description="Gly residues" evidence="1">
    <location>
        <begin position="34"/>
        <end position="46"/>
    </location>
</feature>
<dbReference type="EMBL" id="CP076448">
    <property type="protein sequence ID" value="QXM24384.1"/>
    <property type="molecule type" value="Genomic_DNA"/>
</dbReference>
<proteinExistence type="predicted"/>
<name>A0A975YJ84_9PROT</name>
<evidence type="ECO:0000313" key="4">
    <source>
        <dbReference type="Proteomes" id="UP000694001"/>
    </source>
</evidence>
<dbReference type="NCBIfam" id="TIGR03901">
    <property type="entry name" value="MYXO-CTERM"/>
    <property type="match status" value="1"/>
</dbReference>
<protein>
    <submittedName>
        <fullName evidence="3">PEP-CTERM sorting domain-containing protein</fullName>
    </submittedName>
</protein>
<gene>
    <name evidence="3" type="ORF">KO353_14225</name>
</gene>
<evidence type="ECO:0000313" key="3">
    <source>
        <dbReference type="EMBL" id="QXM24384.1"/>
    </source>
</evidence>
<dbReference type="AlphaFoldDB" id="A0A975YJ84"/>
<keyword evidence="4" id="KW-1185">Reference proteome</keyword>
<evidence type="ECO:0000259" key="2">
    <source>
        <dbReference type="Pfam" id="PF07589"/>
    </source>
</evidence>